<keyword evidence="2" id="KW-1185">Reference proteome</keyword>
<dbReference type="EMBL" id="CAQQ02002692">
    <property type="status" value="NOT_ANNOTATED_CDS"/>
    <property type="molecule type" value="Genomic_DNA"/>
</dbReference>
<reference evidence="2" key="1">
    <citation type="submission" date="2013-02" db="EMBL/GenBank/DDBJ databases">
        <authorList>
            <person name="Hughes D."/>
        </authorList>
    </citation>
    <scope>NUCLEOTIDE SEQUENCE</scope>
    <source>
        <strain>Durham</strain>
        <strain evidence="2">NC isolate 2 -- Noor lab</strain>
    </source>
</reference>
<organism evidence="1 2">
    <name type="scientific">Megaselia scalaris</name>
    <name type="common">Humpbacked fly</name>
    <name type="synonym">Phora scalaris</name>
    <dbReference type="NCBI Taxonomy" id="36166"/>
    <lineage>
        <taxon>Eukaryota</taxon>
        <taxon>Metazoa</taxon>
        <taxon>Ecdysozoa</taxon>
        <taxon>Arthropoda</taxon>
        <taxon>Hexapoda</taxon>
        <taxon>Insecta</taxon>
        <taxon>Pterygota</taxon>
        <taxon>Neoptera</taxon>
        <taxon>Endopterygota</taxon>
        <taxon>Diptera</taxon>
        <taxon>Brachycera</taxon>
        <taxon>Muscomorpha</taxon>
        <taxon>Platypezoidea</taxon>
        <taxon>Phoridae</taxon>
        <taxon>Megaseliini</taxon>
        <taxon>Megaselia</taxon>
    </lineage>
</organism>
<dbReference type="HOGENOM" id="CLU_941891_0_0_1"/>
<dbReference type="EMBL" id="CAQQ02002693">
    <property type="status" value="NOT_ANNOTATED_CDS"/>
    <property type="molecule type" value="Genomic_DNA"/>
</dbReference>
<accession>T1GN63</accession>
<name>T1GN63_MEGSC</name>
<sequence length="296" mass="34868">MLSAYVKGRQALQDLENVKDLKIKDKLRNFVVQSIVQFGYENRLKFSRENINSFSEEIIQIFPTEKKDFYFIPAPPSILLENMQLQKFSPKGKLYDSYNNSMKCDIYHPKKKNKSDVANPLDEEASTVEEVPRGQYYLKTWLSQTQANKSMFESRWRDTFGLREMELVPKIEIFLKGWPAFSFSFGCELLDMDCFELLADKNNGLIENYSNIFNTALQKAFEKSKDKINRFNPSKERNTNEFVLDSLYTLSYLCRLGRKLNYEQVIRSMVYIGDNFDYRESKYPIIVINNDFSIIQ</sequence>
<dbReference type="EnsemblMetazoa" id="MESCA005006-RA">
    <property type="protein sequence ID" value="MESCA005006-PA"/>
    <property type="gene ID" value="MESCA005006"/>
</dbReference>
<protein>
    <submittedName>
        <fullName evidence="1">Uncharacterized protein</fullName>
    </submittedName>
</protein>
<evidence type="ECO:0000313" key="2">
    <source>
        <dbReference type="Proteomes" id="UP000015102"/>
    </source>
</evidence>
<evidence type="ECO:0000313" key="1">
    <source>
        <dbReference type="EnsemblMetazoa" id="MESCA005006-PA"/>
    </source>
</evidence>
<reference evidence="1" key="2">
    <citation type="submission" date="2015-06" db="UniProtKB">
        <authorList>
            <consortium name="EnsemblMetazoa"/>
        </authorList>
    </citation>
    <scope>IDENTIFICATION</scope>
</reference>
<dbReference type="Proteomes" id="UP000015102">
    <property type="component" value="Unassembled WGS sequence"/>
</dbReference>
<dbReference type="AlphaFoldDB" id="T1GN63"/>
<dbReference type="EMBL" id="CAQQ02002691">
    <property type="status" value="NOT_ANNOTATED_CDS"/>
    <property type="molecule type" value="Genomic_DNA"/>
</dbReference>
<proteinExistence type="predicted"/>